<accession>A0AB37VBB0</accession>
<dbReference type="AlphaFoldDB" id="A0AB37VBB0"/>
<organism evidence="2 3">
    <name type="scientific">Enterobacter cloacae</name>
    <dbReference type="NCBI Taxonomy" id="550"/>
    <lineage>
        <taxon>Bacteria</taxon>
        <taxon>Pseudomonadati</taxon>
        <taxon>Pseudomonadota</taxon>
        <taxon>Gammaproteobacteria</taxon>
        <taxon>Enterobacterales</taxon>
        <taxon>Enterobacteriaceae</taxon>
        <taxon>Enterobacter</taxon>
        <taxon>Enterobacter cloacae complex</taxon>
    </lineage>
</organism>
<evidence type="ECO:0000313" key="2">
    <source>
        <dbReference type="EMBL" id="RWT70645.1"/>
    </source>
</evidence>
<evidence type="ECO:0008006" key="4">
    <source>
        <dbReference type="Google" id="ProtNLM"/>
    </source>
</evidence>
<protein>
    <recommendedName>
        <fullName evidence="4">Mobilization protein</fullName>
    </recommendedName>
</protein>
<reference evidence="2 3" key="1">
    <citation type="submission" date="2018-06" db="EMBL/GenBank/DDBJ databases">
        <title>Carbapenemase-producing Enterobacteriaceae present in wastewater treatment plant effluent and nearby surface waters in the US.</title>
        <authorList>
            <person name="Mathys D.A."/>
            <person name="Mollenkopf D.F."/>
            <person name="Feicht S.M."/>
            <person name="Adams R.J."/>
            <person name="Albers A.L."/>
            <person name="Grooters S.V."/>
            <person name="Stuever D.M."/>
            <person name="Daniels J.B."/>
            <person name="Wittum T.E."/>
        </authorList>
    </citation>
    <scope>NUCLEOTIDE SEQUENCE [LARGE SCALE GENOMIC DNA]</scope>
    <source>
        <strain evidence="2 3">GEO_23_Down_A</strain>
    </source>
</reference>
<gene>
    <name evidence="2" type="ORF">DN595_26185</name>
</gene>
<name>A0AB37VBB0_ENTCL</name>
<dbReference type="EMBL" id="QKPI01000138">
    <property type="protein sequence ID" value="RWT70645.1"/>
    <property type="molecule type" value="Genomic_DNA"/>
</dbReference>
<sequence length="407" mass="48161">MYHKIIGGKKSKGQRNIKKSIEYLLREKNPEQQKDIKILSTTTKQDLINFENYILDKNKSNPYVCGVLSFEEKSISEELKTKLITEFEDILFAGIEQENRPPVMWVEHNDKGRVELNYLTFNSLQDRRSYTVYLDKRDRGLVNNYSEIINYENNLSSPFEEKENKNTLTNKPKTNIPEDKKQFIENINTEIMALIINEELENRDQTIKHIENMKGVKINRIRKNQISIKSDLFDDDKPIVLKGDIYEEGRDYSDYRKEFNPKPTRDPEFVREKLTELKRTFAERIEKREIRNRSKFKKPSFKNISENRQSIQREDQDIGYKYTNGDFINVSNNDGFSSMYIRTDNMEIVNNESINTEYKTKTATEETAGTTRARDIEKINQQQQFVSSRLEEAGRKQQQFRKSIDTT</sequence>
<proteinExistence type="predicted"/>
<dbReference type="RefSeq" id="WP_164881299.1">
    <property type="nucleotide sequence ID" value="NZ_QKPI01000138.1"/>
</dbReference>
<feature type="non-terminal residue" evidence="2">
    <location>
        <position position="407"/>
    </location>
</feature>
<dbReference type="Proteomes" id="UP000289016">
    <property type="component" value="Unassembled WGS sequence"/>
</dbReference>
<evidence type="ECO:0000256" key="1">
    <source>
        <dbReference type="SAM" id="MobiDB-lite"/>
    </source>
</evidence>
<comment type="caution">
    <text evidence="2">The sequence shown here is derived from an EMBL/GenBank/DDBJ whole genome shotgun (WGS) entry which is preliminary data.</text>
</comment>
<feature type="region of interest" description="Disordered" evidence="1">
    <location>
        <begin position="385"/>
        <end position="407"/>
    </location>
</feature>
<evidence type="ECO:0000313" key="3">
    <source>
        <dbReference type="Proteomes" id="UP000289016"/>
    </source>
</evidence>